<evidence type="ECO:0000313" key="1">
    <source>
        <dbReference type="EMBL" id="GBP25841.1"/>
    </source>
</evidence>
<evidence type="ECO:0000313" key="2">
    <source>
        <dbReference type="Proteomes" id="UP000299102"/>
    </source>
</evidence>
<accession>A0A4C1UHB6</accession>
<proteinExistence type="predicted"/>
<gene>
    <name evidence="1" type="ORF">EVAR_81721_1</name>
</gene>
<sequence length="308" mass="35186">MFIRSTTTRDHIWHPCVIVGNARSPKKLVLVTGVCWIPRCRVIPRTAGRPSGNVRVDSLSTVERCRHHQRFTMNSGTKALDNQIMAVITPSPLAGLSRRRRRKPYEIKKIPPLSLKKRIIVRLVRRFFRSARAAICRRKLHSFGNRASSHMKRVKHEPGLTQVVCAFELKKKKPQRSIDRMLPIHGLNCANLRCRHFVKEYVARENSKKDGFTESQHVMSKLSCQVFSHFTDESYFPDTAGSPFVWIELNNLRSKAAPLTAEPASPLNLHTSIFQLFLHHSFFTSVKKIEGNEIFVTAFEACVCACSN</sequence>
<protein>
    <submittedName>
        <fullName evidence="1">Uncharacterized protein</fullName>
    </submittedName>
</protein>
<comment type="caution">
    <text evidence="1">The sequence shown here is derived from an EMBL/GenBank/DDBJ whole genome shotgun (WGS) entry which is preliminary data.</text>
</comment>
<reference evidence="1 2" key="1">
    <citation type="journal article" date="2019" name="Commun. Biol.">
        <title>The bagworm genome reveals a unique fibroin gene that provides high tensile strength.</title>
        <authorList>
            <person name="Kono N."/>
            <person name="Nakamura H."/>
            <person name="Ohtoshi R."/>
            <person name="Tomita M."/>
            <person name="Numata K."/>
            <person name="Arakawa K."/>
        </authorList>
    </citation>
    <scope>NUCLEOTIDE SEQUENCE [LARGE SCALE GENOMIC DNA]</scope>
</reference>
<dbReference type="Proteomes" id="UP000299102">
    <property type="component" value="Unassembled WGS sequence"/>
</dbReference>
<dbReference type="AlphaFoldDB" id="A0A4C1UHB6"/>
<keyword evidence="2" id="KW-1185">Reference proteome</keyword>
<dbReference type="EMBL" id="BGZK01000173">
    <property type="protein sequence ID" value="GBP25841.1"/>
    <property type="molecule type" value="Genomic_DNA"/>
</dbReference>
<organism evidence="1 2">
    <name type="scientific">Eumeta variegata</name>
    <name type="common">Bagworm moth</name>
    <name type="synonym">Eumeta japonica</name>
    <dbReference type="NCBI Taxonomy" id="151549"/>
    <lineage>
        <taxon>Eukaryota</taxon>
        <taxon>Metazoa</taxon>
        <taxon>Ecdysozoa</taxon>
        <taxon>Arthropoda</taxon>
        <taxon>Hexapoda</taxon>
        <taxon>Insecta</taxon>
        <taxon>Pterygota</taxon>
        <taxon>Neoptera</taxon>
        <taxon>Endopterygota</taxon>
        <taxon>Lepidoptera</taxon>
        <taxon>Glossata</taxon>
        <taxon>Ditrysia</taxon>
        <taxon>Tineoidea</taxon>
        <taxon>Psychidae</taxon>
        <taxon>Oiketicinae</taxon>
        <taxon>Eumeta</taxon>
    </lineage>
</organism>
<name>A0A4C1UHB6_EUMVA</name>